<proteinExistence type="inferred from homology"/>
<keyword evidence="5" id="KW-1185">Reference proteome</keyword>
<evidence type="ECO:0000256" key="2">
    <source>
        <dbReference type="SAM" id="Coils"/>
    </source>
</evidence>
<dbReference type="PANTHER" id="PTHR37423:SF2">
    <property type="entry name" value="MEMBRANE-BOUND LYTIC MUREIN TRANSGLYCOSYLASE C"/>
    <property type="match status" value="1"/>
</dbReference>
<reference evidence="4 5" key="1">
    <citation type="submission" date="2022-11" db="EMBL/GenBank/DDBJ databases">
        <title>Haliovirga abyssi gen. nov., sp. nov., a mesophilic fermentative bacterium isolated from the Iheya North hydrothermal field and the proposal of Haliovirgaceae fam. nov.</title>
        <authorList>
            <person name="Miyazaki U."/>
            <person name="Tame A."/>
            <person name="Miyazaki J."/>
            <person name="Takai K."/>
            <person name="Sawayama S."/>
            <person name="Kitajima M."/>
            <person name="Okamoto A."/>
            <person name="Nakagawa S."/>
        </authorList>
    </citation>
    <scope>NUCLEOTIDE SEQUENCE [LARGE SCALE GENOMIC DNA]</scope>
    <source>
        <strain evidence="4 5">IC12</strain>
    </source>
</reference>
<dbReference type="SUPFAM" id="SSF53955">
    <property type="entry name" value="Lysozyme-like"/>
    <property type="match status" value="1"/>
</dbReference>
<name>A0AAU9DC43_9FUSO</name>
<feature type="coiled-coil region" evidence="2">
    <location>
        <begin position="28"/>
        <end position="55"/>
    </location>
</feature>
<dbReference type="InterPro" id="IPR023346">
    <property type="entry name" value="Lysozyme-like_dom_sf"/>
</dbReference>
<keyword evidence="2" id="KW-0175">Coiled coil</keyword>
<comment type="similarity">
    <text evidence="1">Belongs to the transglycosylase Slt family.</text>
</comment>
<evidence type="ECO:0000259" key="3">
    <source>
        <dbReference type="Pfam" id="PF01464"/>
    </source>
</evidence>
<dbReference type="CDD" id="cd16893">
    <property type="entry name" value="LT_MltC_MltE"/>
    <property type="match status" value="1"/>
</dbReference>
<dbReference type="AlphaFoldDB" id="A0AAU9DC43"/>
<dbReference type="InterPro" id="IPR000189">
    <property type="entry name" value="Transglyc_AS"/>
</dbReference>
<dbReference type="Gene3D" id="1.10.530.10">
    <property type="match status" value="1"/>
</dbReference>
<dbReference type="PROSITE" id="PS00922">
    <property type="entry name" value="TRANSGLYCOSYLASE"/>
    <property type="match status" value="1"/>
</dbReference>
<dbReference type="PANTHER" id="PTHR37423">
    <property type="entry name" value="SOLUBLE LYTIC MUREIN TRANSGLYCOSYLASE-RELATED"/>
    <property type="match status" value="1"/>
</dbReference>
<dbReference type="KEGG" id="haby:HLVA_16200"/>
<organism evidence="4 5">
    <name type="scientific">Haliovirga abyssi</name>
    <dbReference type="NCBI Taxonomy" id="2996794"/>
    <lineage>
        <taxon>Bacteria</taxon>
        <taxon>Fusobacteriati</taxon>
        <taxon>Fusobacteriota</taxon>
        <taxon>Fusobacteriia</taxon>
        <taxon>Fusobacteriales</taxon>
        <taxon>Haliovirgaceae</taxon>
        <taxon>Haliovirga</taxon>
    </lineage>
</organism>
<dbReference type="Proteomes" id="UP001321582">
    <property type="component" value="Chromosome"/>
</dbReference>
<dbReference type="Pfam" id="PF01464">
    <property type="entry name" value="SLT"/>
    <property type="match status" value="1"/>
</dbReference>
<dbReference type="EMBL" id="AP027059">
    <property type="protein sequence ID" value="BDU51051.1"/>
    <property type="molecule type" value="Genomic_DNA"/>
</dbReference>
<dbReference type="GO" id="GO:0008933">
    <property type="term" value="F:peptidoglycan lytic transglycosylase activity"/>
    <property type="evidence" value="ECO:0007669"/>
    <property type="project" value="InterPro"/>
</dbReference>
<dbReference type="GO" id="GO:0016020">
    <property type="term" value="C:membrane"/>
    <property type="evidence" value="ECO:0007669"/>
    <property type="project" value="InterPro"/>
</dbReference>
<dbReference type="GO" id="GO:0000270">
    <property type="term" value="P:peptidoglycan metabolic process"/>
    <property type="evidence" value="ECO:0007669"/>
    <property type="project" value="InterPro"/>
</dbReference>
<dbReference type="InterPro" id="IPR008258">
    <property type="entry name" value="Transglycosylase_SLT_dom_1"/>
</dbReference>
<evidence type="ECO:0000313" key="4">
    <source>
        <dbReference type="EMBL" id="BDU51051.1"/>
    </source>
</evidence>
<evidence type="ECO:0000313" key="5">
    <source>
        <dbReference type="Proteomes" id="UP001321582"/>
    </source>
</evidence>
<evidence type="ECO:0000256" key="1">
    <source>
        <dbReference type="ARBA" id="ARBA00007734"/>
    </source>
</evidence>
<accession>A0AAU9DC43</accession>
<dbReference type="RefSeq" id="WP_307903896.1">
    <property type="nucleotide sequence ID" value="NZ_AP027059.1"/>
</dbReference>
<sequence>MKRILMLIICFQIIFIFSFGDDGFENYKKNSNKEYQTYKKNIEKEFKNYEKIQKEEFENYKKNILKNWKNPKVSSAKIFVEYDNKYSERKIVDFEKGEITIEKIVDKSRDEKTIKKDLAKSFSKLILEDTNTAFNRNEYLKNTEKRLNKKIKSPISFPIITDIYLKKGEKNIKKVSEIVIDKVKRNKLKMEKSKIKGKKRVIIKIKLPKNYKNKKALMYSKYIKKYSEKEKIKESLVYAIIQSESDFNPMSTSYVPAYGLMQIVPKSAGADATKKLYGKVKILTPKELYNAPKNIEIGAAYMNVLYYRYLRKINNLESRMYCTIAAYNTGAGNVSKAFIGNTHISRAIIKINKMSPKKVYNRLIKKLPYKETREYLKRVSIRERKWREVIK</sequence>
<feature type="domain" description="Transglycosylase SLT" evidence="3">
    <location>
        <begin position="222"/>
        <end position="338"/>
    </location>
</feature>
<gene>
    <name evidence="4" type="ORF">HLVA_16200</name>
</gene>
<protein>
    <submittedName>
        <fullName evidence="4">Membrane-bound lytic murein transglycosylase C</fullName>
    </submittedName>
</protein>